<evidence type="ECO:0000313" key="1">
    <source>
        <dbReference type="EMBL" id="MBD2867701.1"/>
    </source>
</evidence>
<dbReference type="GO" id="GO:0032259">
    <property type="term" value="P:methylation"/>
    <property type="evidence" value="ECO:0007669"/>
    <property type="project" value="UniProtKB-KW"/>
</dbReference>
<reference evidence="1" key="1">
    <citation type="submission" date="2020-09" db="EMBL/GenBank/DDBJ databases">
        <title>A novel bacterium of genus Paenibacillus, isolated from South China Sea.</title>
        <authorList>
            <person name="Huang H."/>
            <person name="Mo K."/>
            <person name="Hu Y."/>
        </authorList>
    </citation>
    <scope>NUCLEOTIDE SEQUENCE</scope>
    <source>
        <strain evidence="1">IB182493</strain>
    </source>
</reference>
<gene>
    <name evidence="1" type="ORF">IDH41_03860</name>
</gene>
<organism evidence="1 2">
    <name type="scientific">Paenibacillus arenilitoris</name>
    <dbReference type="NCBI Taxonomy" id="2772299"/>
    <lineage>
        <taxon>Bacteria</taxon>
        <taxon>Bacillati</taxon>
        <taxon>Bacillota</taxon>
        <taxon>Bacilli</taxon>
        <taxon>Bacillales</taxon>
        <taxon>Paenibacillaceae</taxon>
        <taxon>Paenibacillus</taxon>
    </lineage>
</organism>
<dbReference type="Pfam" id="PF06962">
    <property type="entry name" value="rRNA_methylase"/>
    <property type="match status" value="1"/>
</dbReference>
<proteinExistence type="predicted"/>
<dbReference type="InterPro" id="IPR029063">
    <property type="entry name" value="SAM-dependent_MTases_sf"/>
</dbReference>
<dbReference type="AlphaFoldDB" id="A0A927CKS8"/>
<dbReference type="Proteomes" id="UP000632125">
    <property type="component" value="Unassembled WGS sequence"/>
</dbReference>
<protein>
    <submittedName>
        <fullName evidence="1">Class I SAM-dependent methyltransferase</fullName>
    </submittedName>
</protein>
<dbReference type="EMBL" id="JACXIY010000003">
    <property type="protein sequence ID" value="MBD2867701.1"/>
    <property type="molecule type" value="Genomic_DNA"/>
</dbReference>
<keyword evidence="1" id="KW-0489">Methyltransferase</keyword>
<dbReference type="InterPro" id="IPR010719">
    <property type="entry name" value="MnmM_MeTrfase"/>
</dbReference>
<dbReference type="PANTHER" id="PTHR35276:SF1">
    <property type="entry name" value="TRNA (MNM(5)S(2)U34)-METHYLTRANSFERASE, CHLOROPLASTIC"/>
    <property type="match status" value="1"/>
</dbReference>
<keyword evidence="2" id="KW-1185">Reference proteome</keyword>
<dbReference type="SUPFAM" id="SSF53335">
    <property type="entry name" value="S-adenosyl-L-methionine-dependent methyltransferases"/>
    <property type="match status" value="1"/>
</dbReference>
<sequence>MGFLSVLSMAHKWIAEHAFPGDTVIDATAGGGVDTLLLAKLVGPKGTVYAFDIQQEALDRTSERLTAAAEDAALSEVKLMLESHANMAEAVDPGVAGRAAAVTFNLGYLPGGGDQSVITEPASTLAALDAALALLRPGGIVTCVLYPGHPGGAEEASAVEAWAAGLPQGLGQAVVYRQPQRPEAPYLVAVEKRRENGRE</sequence>
<comment type="caution">
    <text evidence="1">The sequence shown here is derived from an EMBL/GenBank/DDBJ whole genome shotgun (WGS) entry which is preliminary data.</text>
</comment>
<keyword evidence="1" id="KW-0808">Transferase</keyword>
<name>A0A927CKS8_9BACL</name>
<dbReference type="RefSeq" id="WP_190858442.1">
    <property type="nucleotide sequence ID" value="NZ_JACXIY010000003.1"/>
</dbReference>
<dbReference type="Gene3D" id="3.40.50.150">
    <property type="entry name" value="Vaccinia Virus protein VP39"/>
    <property type="match status" value="1"/>
</dbReference>
<evidence type="ECO:0000313" key="2">
    <source>
        <dbReference type="Proteomes" id="UP000632125"/>
    </source>
</evidence>
<accession>A0A927CKS8</accession>
<dbReference type="GO" id="GO:0008168">
    <property type="term" value="F:methyltransferase activity"/>
    <property type="evidence" value="ECO:0007669"/>
    <property type="project" value="UniProtKB-KW"/>
</dbReference>
<dbReference type="PANTHER" id="PTHR35276">
    <property type="entry name" value="S-ADENOSYL-L-METHIONINE-DEPENDENT METHYLTRANSFERASES SUPERFAMILY PROTEIN"/>
    <property type="match status" value="1"/>
</dbReference>